<dbReference type="PANTHER" id="PTHR36729:SF2">
    <property type="entry name" value="EXPRESSED PROTEIN"/>
    <property type="match status" value="1"/>
</dbReference>
<dbReference type="Pfam" id="PF24869">
    <property type="entry name" value="DUF7734"/>
    <property type="match status" value="1"/>
</dbReference>
<dbReference type="EMBL" id="JAAHFQ010000470">
    <property type="protein sequence ID" value="NER30013.1"/>
    <property type="molecule type" value="Genomic_DNA"/>
</dbReference>
<dbReference type="PANTHER" id="PTHR36729">
    <property type="entry name" value="EXPRESSED PROTEIN"/>
    <property type="match status" value="1"/>
</dbReference>
<reference evidence="2" key="1">
    <citation type="submission" date="2019-11" db="EMBL/GenBank/DDBJ databases">
        <title>Genomic insights into an expanded diversity of filamentous marine cyanobacteria reveals the extraordinary biosynthetic potential of Moorea and Okeania.</title>
        <authorList>
            <person name="Ferreira Leao T."/>
            <person name="Wang M."/>
            <person name="Moss N."/>
            <person name="Da Silva R."/>
            <person name="Sanders J."/>
            <person name="Nurk S."/>
            <person name="Gurevich A."/>
            <person name="Humphrey G."/>
            <person name="Reher R."/>
            <person name="Zhu Q."/>
            <person name="Belda-Ferre P."/>
            <person name="Glukhov E."/>
            <person name="Rex R."/>
            <person name="Dorrestein P.C."/>
            <person name="Knight R."/>
            <person name="Pevzner P."/>
            <person name="Gerwick W.H."/>
            <person name="Gerwick L."/>
        </authorList>
    </citation>
    <scope>NUCLEOTIDE SEQUENCE</scope>
    <source>
        <strain evidence="2">SIO1C4</strain>
    </source>
</reference>
<evidence type="ECO:0000259" key="1">
    <source>
        <dbReference type="Pfam" id="PF24869"/>
    </source>
</evidence>
<gene>
    <name evidence="2" type="ORF">F6J89_20935</name>
</gene>
<proteinExistence type="predicted"/>
<evidence type="ECO:0000313" key="2">
    <source>
        <dbReference type="EMBL" id="NER30013.1"/>
    </source>
</evidence>
<protein>
    <recommendedName>
        <fullName evidence="1">DUF7734 domain-containing protein</fullName>
    </recommendedName>
</protein>
<organism evidence="2">
    <name type="scientific">Symploca sp. SIO1C4</name>
    <dbReference type="NCBI Taxonomy" id="2607765"/>
    <lineage>
        <taxon>Bacteria</taxon>
        <taxon>Bacillati</taxon>
        <taxon>Cyanobacteriota</taxon>
        <taxon>Cyanophyceae</taxon>
        <taxon>Coleofasciculales</taxon>
        <taxon>Coleofasciculaceae</taxon>
        <taxon>Symploca</taxon>
    </lineage>
</organism>
<sequence length="99" mass="11135">MADLVGKRLEQYTIQRPQEVLLVNVEIAGDQDQITIFKGFSSSLMRPTSFDPDIPVMPADTKIIKIDRIAAPYNPNSPDYLEQGLTWENMQKLLLDAGV</sequence>
<feature type="domain" description="DUF7734" evidence="1">
    <location>
        <begin position="7"/>
        <end position="94"/>
    </location>
</feature>
<name>A0A6B3NEI0_9CYAN</name>
<comment type="caution">
    <text evidence="2">The sequence shown here is derived from an EMBL/GenBank/DDBJ whole genome shotgun (WGS) entry which is preliminary data.</text>
</comment>
<dbReference type="InterPro" id="IPR056636">
    <property type="entry name" value="DUF7734"/>
</dbReference>
<dbReference type="AlphaFoldDB" id="A0A6B3NEI0"/>
<accession>A0A6B3NEI0</accession>